<name>A0A0F9P434_9ZZZZ</name>
<dbReference type="InterPro" id="IPR035959">
    <property type="entry name" value="RutC-like_sf"/>
</dbReference>
<dbReference type="CDD" id="cd00448">
    <property type="entry name" value="YjgF_YER057c_UK114_family"/>
    <property type="match status" value="1"/>
</dbReference>
<protein>
    <submittedName>
        <fullName evidence="1">Uncharacterized protein</fullName>
    </submittedName>
</protein>
<dbReference type="InterPro" id="IPR006175">
    <property type="entry name" value="YjgF/YER057c/UK114"/>
</dbReference>
<evidence type="ECO:0000313" key="1">
    <source>
        <dbReference type="EMBL" id="KKM88242.1"/>
    </source>
</evidence>
<reference evidence="1" key="1">
    <citation type="journal article" date="2015" name="Nature">
        <title>Complex archaea that bridge the gap between prokaryotes and eukaryotes.</title>
        <authorList>
            <person name="Spang A."/>
            <person name="Saw J.H."/>
            <person name="Jorgensen S.L."/>
            <person name="Zaremba-Niedzwiedzka K."/>
            <person name="Martijn J."/>
            <person name="Lind A.E."/>
            <person name="van Eijk R."/>
            <person name="Schleper C."/>
            <person name="Guy L."/>
            <person name="Ettema T.J."/>
        </authorList>
    </citation>
    <scope>NUCLEOTIDE SEQUENCE</scope>
</reference>
<dbReference type="AlphaFoldDB" id="A0A0F9P434"/>
<dbReference type="Gene3D" id="3.30.1330.40">
    <property type="entry name" value="RutC-like"/>
    <property type="match status" value="1"/>
</dbReference>
<dbReference type="PANTHER" id="PTHR43857">
    <property type="entry name" value="BLR7761 PROTEIN"/>
    <property type="match status" value="1"/>
</dbReference>
<sequence>MKNQVKILAIILLTTTSLLSQNKKENRMKKRVINPWEWQNERSYVQAIEVTKPEGTLYISGQTAINADGKSSTGNMKTQLIESIKNLEKVITEAGYDCKNIVRLNIYTTSSEELFTCFDVFQNWITKHNIKQASTLLEVKSLFETLKVELEVTVVK</sequence>
<dbReference type="Pfam" id="PF01042">
    <property type="entry name" value="Ribonuc_L-PSP"/>
    <property type="match status" value="1"/>
</dbReference>
<dbReference type="SUPFAM" id="SSF55298">
    <property type="entry name" value="YjgF-like"/>
    <property type="match status" value="1"/>
</dbReference>
<gene>
    <name evidence="1" type="ORF">LCGC14_1260700</name>
</gene>
<accession>A0A0F9P434</accession>
<dbReference type="EMBL" id="LAZR01006986">
    <property type="protein sequence ID" value="KKM88242.1"/>
    <property type="molecule type" value="Genomic_DNA"/>
</dbReference>
<dbReference type="PANTHER" id="PTHR43857:SF1">
    <property type="entry name" value="YJGH FAMILY PROTEIN"/>
    <property type="match status" value="1"/>
</dbReference>
<proteinExistence type="predicted"/>
<comment type="caution">
    <text evidence="1">The sequence shown here is derived from an EMBL/GenBank/DDBJ whole genome shotgun (WGS) entry which is preliminary data.</text>
</comment>
<organism evidence="1">
    <name type="scientific">marine sediment metagenome</name>
    <dbReference type="NCBI Taxonomy" id="412755"/>
    <lineage>
        <taxon>unclassified sequences</taxon>
        <taxon>metagenomes</taxon>
        <taxon>ecological metagenomes</taxon>
    </lineage>
</organism>